<comment type="similarity">
    <text evidence="2">Belongs to the HPF/YfiA ribosome-associated protein family. Long HPF subfamily.</text>
</comment>
<feature type="region of interest" description="Disordered" evidence="3">
    <location>
        <begin position="98"/>
        <end position="121"/>
    </location>
</feature>
<dbReference type="Gene3D" id="3.30.160.100">
    <property type="entry name" value="Ribosome hibernation promotion factor-like"/>
    <property type="match status" value="1"/>
</dbReference>
<dbReference type="HAMAP" id="MF_00839">
    <property type="entry name" value="HPF"/>
    <property type="match status" value="1"/>
</dbReference>
<evidence type="ECO:0000259" key="4">
    <source>
        <dbReference type="Pfam" id="PF16321"/>
    </source>
</evidence>
<feature type="region of interest" description="Disordered" evidence="3">
    <location>
        <begin position="135"/>
        <end position="155"/>
    </location>
</feature>
<dbReference type="RefSeq" id="WP_231484919.1">
    <property type="nucleotide sequence ID" value="NZ_BAAAZO010000001.1"/>
</dbReference>
<evidence type="ECO:0000256" key="1">
    <source>
        <dbReference type="ARBA" id="ARBA00022845"/>
    </source>
</evidence>
<dbReference type="PANTHER" id="PTHR33231:SF1">
    <property type="entry name" value="30S RIBOSOMAL PROTEIN"/>
    <property type="match status" value="1"/>
</dbReference>
<evidence type="ECO:0000256" key="3">
    <source>
        <dbReference type="SAM" id="MobiDB-lite"/>
    </source>
</evidence>
<proteinExistence type="inferred from homology"/>
<keyword evidence="2" id="KW-0963">Cytoplasm</keyword>
<dbReference type="Pfam" id="PF02482">
    <property type="entry name" value="Ribosomal_S30AE"/>
    <property type="match status" value="1"/>
</dbReference>
<keyword evidence="6" id="KW-1185">Reference proteome</keyword>
<comment type="function">
    <text evidence="2">Required for dimerization of active 70S ribosomes into 100S ribosomes in stationary phase; 100S ribosomes are translationally inactive and sometimes present during exponential growth.</text>
</comment>
<keyword evidence="1 2" id="KW-0810">Translation regulation</keyword>
<gene>
    <name evidence="5" type="primary">raiA</name>
    <name evidence="2" type="synonym">hpf</name>
    <name evidence="5" type="ORF">GCM10022223_02820</name>
</gene>
<dbReference type="Proteomes" id="UP001501074">
    <property type="component" value="Unassembled WGS sequence"/>
</dbReference>
<feature type="domain" description="Sigma 54 modulation/S30EA ribosomal protein C-terminal" evidence="4">
    <location>
        <begin position="185"/>
        <end position="239"/>
    </location>
</feature>
<dbReference type="InterPro" id="IPR003489">
    <property type="entry name" value="RHF/RaiA"/>
</dbReference>
<reference evidence="6" key="1">
    <citation type="journal article" date="2019" name="Int. J. Syst. Evol. Microbiol.">
        <title>The Global Catalogue of Microorganisms (GCM) 10K type strain sequencing project: providing services to taxonomists for standard genome sequencing and annotation.</title>
        <authorList>
            <consortium name="The Broad Institute Genomics Platform"/>
            <consortium name="The Broad Institute Genome Sequencing Center for Infectious Disease"/>
            <person name="Wu L."/>
            <person name="Ma J."/>
        </authorList>
    </citation>
    <scope>NUCLEOTIDE SEQUENCE [LARGE SCALE GENOMIC DNA]</scope>
    <source>
        <strain evidence="6">JCM 16902</strain>
    </source>
</reference>
<dbReference type="PANTHER" id="PTHR33231">
    <property type="entry name" value="30S RIBOSOMAL PROTEIN"/>
    <property type="match status" value="1"/>
</dbReference>
<dbReference type="InterPro" id="IPR032528">
    <property type="entry name" value="Ribosom_S30AE_C"/>
</dbReference>
<dbReference type="InterPro" id="IPR050574">
    <property type="entry name" value="HPF/YfiA_ribosome-assoc"/>
</dbReference>
<evidence type="ECO:0000313" key="6">
    <source>
        <dbReference type="Proteomes" id="UP001501074"/>
    </source>
</evidence>
<dbReference type="InterPro" id="IPR034694">
    <property type="entry name" value="HPF_long/plastid"/>
</dbReference>
<organism evidence="5 6">
    <name type="scientific">Kineosporia mesophila</name>
    <dbReference type="NCBI Taxonomy" id="566012"/>
    <lineage>
        <taxon>Bacteria</taxon>
        <taxon>Bacillati</taxon>
        <taxon>Actinomycetota</taxon>
        <taxon>Actinomycetes</taxon>
        <taxon>Kineosporiales</taxon>
        <taxon>Kineosporiaceae</taxon>
        <taxon>Kineosporia</taxon>
    </lineage>
</organism>
<dbReference type="InterPro" id="IPR036567">
    <property type="entry name" value="RHF-like"/>
</dbReference>
<comment type="caution">
    <text evidence="5">The sequence shown here is derived from an EMBL/GenBank/DDBJ whole genome shotgun (WGS) entry which is preliminary data.</text>
</comment>
<accession>A0ABP6YVX4</accession>
<sequence length="254" mass="27596">MDIVITGRHVEVTDRFRRIAEEKLEKVSQLSPTAFRIDVELSHERNPRQSSNCERIEITVRDRGPVIRAEACGQDELSALDIAFGKLLERLRRMADRKKVHHGRHAPATVRGLGASGEGGRAGAAVAPAGIALAERPGESAAGTPSGVAPKTRDPLEDAADEIDGFAESMDWANLPEGAEALADSPVVIRTKDHEARPMTIDQALYEMELVGHDFFLFVDAACNRPSVVYRRRGWNYGVIRLAVDAEATAGAPA</sequence>
<dbReference type="SUPFAM" id="SSF69754">
    <property type="entry name" value="Ribosome binding protein Y (YfiA homologue)"/>
    <property type="match status" value="1"/>
</dbReference>
<dbReference type="NCBIfam" id="TIGR00741">
    <property type="entry name" value="yfiA"/>
    <property type="match status" value="1"/>
</dbReference>
<protein>
    <recommendedName>
        <fullName evidence="2">Ribosome hibernation promoting factor</fullName>
        <shortName evidence="2">HPF</shortName>
    </recommendedName>
</protein>
<comment type="subcellular location">
    <subcellularLocation>
        <location evidence="2">Cytoplasm</location>
    </subcellularLocation>
</comment>
<evidence type="ECO:0000256" key="2">
    <source>
        <dbReference type="HAMAP-Rule" id="MF_00839"/>
    </source>
</evidence>
<dbReference type="CDD" id="cd00552">
    <property type="entry name" value="RaiA"/>
    <property type="match status" value="1"/>
</dbReference>
<dbReference type="InterPro" id="IPR038416">
    <property type="entry name" value="Ribosom_S30AE_C_sf"/>
</dbReference>
<dbReference type="Gene3D" id="3.30.505.50">
    <property type="entry name" value="Sigma 54 modulation/S30EA ribosomal protein, C-terminal domain"/>
    <property type="match status" value="1"/>
</dbReference>
<evidence type="ECO:0000313" key="5">
    <source>
        <dbReference type="EMBL" id="GAA3591684.1"/>
    </source>
</evidence>
<dbReference type="Pfam" id="PF16321">
    <property type="entry name" value="Ribosom_S30AE_C"/>
    <property type="match status" value="1"/>
</dbReference>
<name>A0ABP6YVX4_9ACTN</name>
<dbReference type="EMBL" id="BAAAZO010000001">
    <property type="protein sequence ID" value="GAA3591684.1"/>
    <property type="molecule type" value="Genomic_DNA"/>
</dbReference>
<comment type="subunit">
    <text evidence="2">Interacts with 100S ribosomes.</text>
</comment>